<gene>
    <name evidence="5" type="ORF">SAMN05216213_10783</name>
</gene>
<reference evidence="6" key="1">
    <citation type="submission" date="2016-10" db="EMBL/GenBank/DDBJ databases">
        <authorList>
            <person name="Varghese N."/>
            <person name="Submissions S."/>
        </authorList>
    </citation>
    <scope>NUCLEOTIDE SEQUENCE [LARGE SCALE GENOMIC DNA]</scope>
    <source>
        <strain evidence="6">JCM 18416</strain>
    </source>
</reference>
<dbReference type="PRINTS" id="PR00344">
    <property type="entry name" value="BCTRLSENSOR"/>
</dbReference>
<keyword evidence="5" id="KW-0808">Transferase</keyword>
<dbReference type="Gene3D" id="3.30.565.10">
    <property type="entry name" value="Histidine kinase-like ATPase, C-terminal domain"/>
    <property type="match status" value="1"/>
</dbReference>
<name>A0A1H0WHH2_9GAMM</name>
<dbReference type="InterPro" id="IPR003594">
    <property type="entry name" value="HATPase_dom"/>
</dbReference>
<sequence>MTELALPHIIHKVKHDGQLIRWPQKCKDCKTNECQEKNSAIMLCSYGYNFLTVNDITLAGFICTDHSSSSKAKSKNLRNEKNQTISLHLVTSQAATLRYKSTKLSVTQQEQKNSARDEFLNNESFKDEFINEIKQDILKGLSFVHDYKQINATISQNINVIIETRYPGQDLEQKIQHATQQEQAIYWASKFLQEKLNVAKYLLNPDWITRESETSLFRFHGLALKYIKLYNDTFRKKGILPTVSGTSHKNILANPEAISVIIQTFLDNAQKYSKKSGKVEIYISDELDHILFSVGSYGPRILDNERELIFQPFKRAKDAIKTQEEGAGYGLYISQLIAKRIGTIIEVEQDAHLKERQGHWTTFTIRIPTNSWK</sequence>
<dbReference type="PANTHER" id="PTHR43547">
    <property type="entry name" value="TWO-COMPONENT HISTIDINE KINASE"/>
    <property type="match status" value="1"/>
</dbReference>
<dbReference type="InterPro" id="IPR004358">
    <property type="entry name" value="Sig_transdc_His_kin-like_C"/>
</dbReference>
<dbReference type="Proteomes" id="UP000199460">
    <property type="component" value="Unassembled WGS sequence"/>
</dbReference>
<evidence type="ECO:0000256" key="1">
    <source>
        <dbReference type="ARBA" id="ARBA00000085"/>
    </source>
</evidence>
<keyword evidence="3" id="KW-0597">Phosphoprotein</keyword>
<dbReference type="GO" id="GO:0000155">
    <property type="term" value="F:phosphorelay sensor kinase activity"/>
    <property type="evidence" value="ECO:0007669"/>
    <property type="project" value="TreeGrafter"/>
</dbReference>
<feature type="domain" description="Histidine kinase" evidence="4">
    <location>
        <begin position="142"/>
        <end position="371"/>
    </location>
</feature>
<dbReference type="EMBL" id="FNJJ01000007">
    <property type="protein sequence ID" value="SDP90174.1"/>
    <property type="molecule type" value="Genomic_DNA"/>
</dbReference>
<keyword evidence="5" id="KW-0418">Kinase</keyword>
<organism evidence="5 6">
    <name type="scientific">Ectopseudomonas guguanensis</name>
    <dbReference type="NCBI Taxonomy" id="1198456"/>
    <lineage>
        <taxon>Bacteria</taxon>
        <taxon>Pseudomonadati</taxon>
        <taxon>Pseudomonadota</taxon>
        <taxon>Gammaproteobacteria</taxon>
        <taxon>Pseudomonadales</taxon>
        <taxon>Pseudomonadaceae</taxon>
        <taxon>Ectopseudomonas</taxon>
    </lineage>
</organism>
<dbReference type="SMART" id="SM00387">
    <property type="entry name" value="HATPase_c"/>
    <property type="match status" value="1"/>
</dbReference>
<evidence type="ECO:0000256" key="3">
    <source>
        <dbReference type="ARBA" id="ARBA00022553"/>
    </source>
</evidence>
<evidence type="ECO:0000259" key="4">
    <source>
        <dbReference type="PROSITE" id="PS50109"/>
    </source>
</evidence>
<dbReference type="GeneID" id="300932077"/>
<dbReference type="Pfam" id="PF02518">
    <property type="entry name" value="HATPase_c"/>
    <property type="match status" value="1"/>
</dbReference>
<comment type="catalytic activity">
    <reaction evidence="1">
        <text>ATP + protein L-histidine = ADP + protein N-phospho-L-histidine.</text>
        <dbReference type="EC" id="2.7.13.3"/>
    </reaction>
</comment>
<evidence type="ECO:0000256" key="2">
    <source>
        <dbReference type="ARBA" id="ARBA00012438"/>
    </source>
</evidence>
<proteinExistence type="predicted"/>
<dbReference type="PROSITE" id="PS50109">
    <property type="entry name" value="HIS_KIN"/>
    <property type="match status" value="1"/>
</dbReference>
<evidence type="ECO:0000313" key="6">
    <source>
        <dbReference type="Proteomes" id="UP000199460"/>
    </source>
</evidence>
<accession>A0A1H0WHH2</accession>
<dbReference type="PANTHER" id="PTHR43547:SF2">
    <property type="entry name" value="HYBRID SIGNAL TRANSDUCTION HISTIDINE KINASE C"/>
    <property type="match status" value="1"/>
</dbReference>
<dbReference type="OrthoDB" id="9804645at2"/>
<dbReference type="InterPro" id="IPR036890">
    <property type="entry name" value="HATPase_C_sf"/>
</dbReference>
<keyword evidence="6" id="KW-1185">Reference proteome</keyword>
<dbReference type="InterPro" id="IPR005467">
    <property type="entry name" value="His_kinase_dom"/>
</dbReference>
<dbReference type="EC" id="2.7.13.3" evidence="2"/>
<dbReference type="SUPFAM" id="SSF55874">
    <property type="entry name" value="ATPase domain of HSP90 chaperone/DNA topoisomerase II/histidine kinase"/>
    <property type="match status" value="1"/>
</dbReference>
<dbReference type="RefSeq" id="WP_090431038.1">
    <property type="nucleotide sequence ID" value="NZ_FNJJ01000007.1"/>
</dbReference>
<protein>
    <recommendedName>
        <fullName evidence="2">histidine kinase</fullName>
        <ecNumber evidence="2">2.7.13.3</ecNumber>
    </recommendedName>
</protein>
<dbReference type="AlphaFoldDB" id="A0A1H0WHH2"/>
<evidence type="ECO:0000313" key="5">
    <source>
        <dbReference type="EMBL" id="SDP90174.1"/>
    </source>
</evidence>